<comment type="caution">
    <text evidence="2">The sequence shown here is derived from an EMBL/GenBank/DDBJ whole genome shotgun (WGS) entry which is preliminary data.</text>
</comment>
<evidence type="ECO:0000313" key="2">
    <source>
        <dbReference type="EMBL" id="GCL34889.1"/>
    </source>
</evidence>
<dbReference type="Gene3D" id="3.30.70.270">
    <property type="match status" value="1"/>
</dbReference>
<dbReference type="Proteomes" id="UP000299794">
    <property type="component" value="Unassembled WGS sequence"/>
</dbReference>
<dbReference type="InterPro" id="IPR050469">
    <property type="entry name" value="Diguanylate_Cyclase"/>
</dbReference>
<dbReference type="PANTHER" id="PTHR45138:SF9">
    <property type="entry name" value="DIGUANYLATE CYCLASE DGCM-RELATED"/>
    <property type="match status" value="1"/>
</dbReference>
<gene>
    <name evidence="2" type="ORF">PA905_18680</name>
</gene>
<dbReference type="FunFam" id="3.30.70.270:FF:000001">
    <property type="entry name" value="Diguanylate cyclase domain protein"/>
    <property type="match status" value="1"/>
</dbReference>
<dbReference type="SUPFAM" id="SSF55073">
    <property type="entry name" value="Nucleotide cyclase"/>
    <property type="match status" value="1"/>
</dbReference>
<reference evidence="3" key="1">
    <citation type="submission" date="2019-02" db="EMBL/GenBank/DDBJ databases">
        <title>Draft genome sequence of Planktothrix agardhii NIES-905.</title>
        <authorList>
            <person name="Yamaguchi H."/>
            <person name="Suzuki S."/>
            <person name="Kawachi M."/>
        </authorList>
    </citation>
    <scope>NUCLEOTIDE SEQUENCE [LARGE SCALE GENOMIC DNA]</scope>
    <source>
        <strain evidence="3">CCAP 1459/11A</strain>
    </source>
</reference>
<dbReference type="SMART" id="SM00267">
    <property type="entry name" value="GGDEF"/>
    <property type="match status" value="1"/>
</dbReference>
<dbReference type="InterPro" id="IPR000160">
    <property type="entry name" value="GGDEF_dom"/>
</dbReference>
<dbReference type="GO" id="GO:0043709">
    <property type="term" value="P:cell adhesion involved in single-species biofilm formation"/>
    <property type="evidence" value="ECO:0007669"/>
    <property type="project" value="TreeGrafter"/>
</dbReference>
<dbReference type="PROSITE" id="PS50887">
    <property type="entry name" value="GGDEF"/>
    <property type="match status" value="1"/>
</dbReference>
<evidence type="ECO:0000259" key="1">
    <source>
        <dbReference type="PROSITE" id="PS50887"/>
    </source>
</evidence>
<feature type="domain" description="GGDEF" evidence="1">
    <location>
        <begin position="207"/>
        <end position="350"/>
    </location>
</feature>
<evidence type="ECO:0000313" key="3">
    <source>
        <dbReference type="Proteomes" id="UP000299794"/>
    </source>
</evidence>
<protein>
    <submittedName>
        <fullName evidence="2">Putative diguanylate cyclase</fullName>
    </submittedName>
</protein>
<accession>A0A479ZQD1</accession>
<dbReference type="CDD" id="cd01949">
    <property type="entry name" value="GGDEF"/>
    <property type="match status" value="1"/>
</dbReference>
<dbReference type="EMBL" id="BJCD01000026">
    <property type="protein sequence ID" value="GCL34889.1"/>
    <property type="molecule type" value="Genomic_DNA"/>
</dbReference>
<dbReference type="InterPro" id="IPR043128">
    <property type="entry name" value="Rev_trsase/Diguanyl_cyclase"/>
</dbReference>
<organism evidence="2 3">
    <name type="scientific">Planktothrix agardhii CCAP 1459/11A</name>
    <dbReference type="NCBI Taxonomy" id="282420"/>
    <lineage>
        <taxon>Bacteria</taxon>
        <taxon>Bacillati</taxon>
        <taxon>Cyanobacteriota</taxon>
        <taxon>Cyanophyceae</taxon>
        <taxon>Oscillatoriophycideae</taxon>
        <taxon>Oscillatoriales</taxon>
        <taxon>Microcoleaceae</taxon>
        <taxon>Planktothrix</taxon>
    </lineage>
</organism>
<dbReference type="InterPro" id="IPR029787">
    <property type="entry name" value="Nucleotide_cyclase"/>
</dbReference>
<dbReference type="GO" id="GO:1902201">
    <property type="term" value="P:negative regulation of bacterial-type flagellum-dependent cell motility"/>
    <property type="evidence" value="ECO:0007669"/>
    <property type="project" value="TreeGrafter"/>
</dbReference>
<dbReference type="PANTHER" id="PTHR45138">
    <property type="entry name" value="REGULATORY COMPONENTS OF SENSORY TRANSDUCTION SYSTEM"/>
    <property type="match status" value="1"/>
</dbReference>
<dbReference type="RefSeq" id="WP_141293035.1">
    <property type="nucleotide sequence ID" value="NZ_BJCD01000026.1"/>
</dbReference>
<dbReference type="GO" id="GO:0052621">
    <property type="term" value="F:diguanylate cyclase activity"/>
    <property type="evidence" value="ECO:0007669"/>
    <property type="project" value="TreeGrafter"/>
</dbReference>
<dbReference type="NCBIfam" id="TIGR00254">
    <property type="entry name" value="GGDEF"/>
    <property type="match status" value="1"/>
</dbReference>
<dbReference type="Pfam" id="PF00990">
    <property type="entry name" value="GGDEF"/>
    <property type="match status" value="1"/>
</dbReference>
<sequence length="367" mass="41802">MLSCNGFELYNLFPSSTAISYSNLSSTLQDQCLYDCQVDTSEIGEVVANFFNSNPLLPGVILTENNNFLGMISRQRFLERLSRPYSIELFLKRPLKVLYRWKKKDILILSGFTPILEATQTALQRLPDSVYEPIVVELSPQIYRLIDMYQLLLAQSKIHQLSNQVLHKLYEELQIQASLDGLTKVPNRRLFDQYFDQQWSELKSTKFSLSLIFIDVDYFKGYNDTYGHQAGDDCLKQVAQVIAQTLTSEQGLVARYGGEEFVVILPKIDQEQAIKIAEKIRDNLKSLQIDHKSSLVSSYITLSLGIATAEFGNPETMKTIKTPGDLIVLADQALYQAKNQGRDRVVCSSFKHPYLWVTNPPVLFKNS</sequence>
<name>A0A479ZQD1_PLAAG</name>
<proteinExistence type="predicted"/>
<dbReference type="GO" id="GO:0005886">
    <property type="term" value="C:plasma membrane"/>
    <property type="evidence" value="ECO:0007669"/>
    <property type="project" value="TreeGrafter"/>
</dbReference>
<dbReference type="AlphaFoldDB" id="A0A479ZQD1"/>